<feature type="transmembrane region" description="Helical" evidence="7">
    <location>
        <begin position="123"/>
        <end position="141"/>
    </location>
</feature>
<feature type="transmembrane region" description="Helical" evidence="7">
    <location>
        <begin position="206"/>
        <end position="227"/>
    </location>
</feature>
<dbReference type="SUPFAM" id="SSF81345">
    <property type="entry name" value="ABC transporter involved in vitamin B12 uptake, BtuC"/>
    <property type="match status" value="1"/>
</dbReference>
<gene>
    <name evidence="8" type="ORF">JD276_06450</name>
</gene>
<feature type="transmembrane region" description="Helical" evidence="7">
    <location>
        <begin position="239"/>
        <end position="259"/>
    </location>
</feature>
<organism evidence="8 9">
    <name type="scientific">Leucobacter chromiisoli</name>
    <dbReference type="NCBI Taxonomy" id="2796471"/>
    <lineage>
        <taxon>Bacteria</taxon>
        <taxon>Bacillati</taxon>
        <taxon>Actinomycetota</taxon>
        <taxon>Actinomycetes</taxon>
        <taxon>Micrococcales</taxon>
        <taxon>Microbacteriaceae</taxon>
        <taxon>Leucobacter</taxon>
    </lineage>
</organism>
<dbReference type="PANTHER" id="PTHR30477:SF13">
    <property type="entry name" value="IRON TRANSPORT SYSTEM MEMBRANE PROTEIN HI_0360-RELATED"/>
    <property type="match status" value="1"/>
</dbReference>
<proteinExistence type="inferred from homology"/>
<keyword evidence="3 6" id="KW-0812">Transmembrane</keyword>
<dbReference type="PANTHER" id="PTHR30477">
    <property type="entry name" value="ABC-TRANSPORTER METAL-BINDING PROTEIN"/>
    <property type="match status" value="1"/>
</dbReference>
<dbReference type="Gene3D" id="1.10.3470.10">
    <property type="entry name" value="ABC transporter involved in vitamin B12 uptake, BtuC"/>
    <property type="match status" value="1"/>
</dbReference>
<dbReference type="GO" id="GO:0055085">
    <property type="term" value="P:transmembrane transport"/>
    <property type="evidence" value="ECO:0007669"/>
    <property type="project" value="InterPro"/>
</dbReference>
<comment type="caution">
    <text evidence="8">The sequence shown here is derived from an EMBL/GenBank/DDBJ whole genome shotgun (WGS) entry which is preliminary data.</text>
</comment>
<accession>A0A934Q8M4</accession>
<name>A0A934Q8M4_9MICO</name>
<evidence type="ECO:0000256" key="2">
    <source>
        <dbReference type="ARBA" id="ARBA00008034"/>
    </source>
</evidence>
<dbReference type="GO" id="GO:0010043">
    <property type="term" value="P:response to zinc ion"/>
    <property type="evidence" value="ECO:0007669"/>
    <property type="project" value="TreeGrafter"/>
</dbReference>
<feature type="transmembrane region" description="Helical" evidence="7">
    <location>
        <begin position="170"/>
        <end position="194"/>
    </location>
</feature>
<evidence type="ECO:0000313" key="9">
    <source>
        <dbReference type="Proteomes" id="UP000608530"/>
    </source>
</evidence>
<dbReference type="EMBL" id="JAEHOH010000008">
    <property type="protein sequence ID" value="MBK0418674.1"/>
    <property type="molecule type" value="Genomic_DNA"/>
</dbReference>
<evidence type="ECO:0000256" key="5">
    <source>
        <dbReference type="ARBA" id="ARBA00023136"/>
    </source>
</evidence>
<dbReference type="Pfam" id="PF00950">
    <property type="entry name" value="ABC-3"/>
    <property type="match status" value="1"/>
</dbReference>
<dbReference type="InterPro" id="IPR037294">
    <property type="entry name" value="ABC_BtuC-like"/>
</dbReference>
<dbReference type="InterPro" id="IPR001626">
    <property type="entry name" value="ABC_TroCD"/>
</dbReference>
<evidence type="ECO:0000313" key="8">
    <source>
        <dbReference type="EMBL" id="MBK0418674.1"/>
    </source>
</evidence>
<keyword evidence="9" id="KW-1185">Reference proteome</keyword>
<dbReference type="Proteomes" id="UP000608530">
    <property type="component" value="Unassembled WGS sequence"/>
</dbReference>
<comment type="subcellular location">
    <subcellularLocation>
        <location evidence="6">Cell membrane</location>
        <topology evidence="6">Multi-pass membrane protein</topology>
    </subcellularLocation>
    <subcellularLocation>
        <location evidence="1">Membrane</location>
        <topology evidence="1">Multi-pass membrane protein</topology>
    </subcellularLocation>
</comment>
<evidence type="ECO:0000256" key="4">
    <source>
        <dbReference type="ARBA" id="ARBA00022989"/>
    </source>
</evidence>
<dbReference type="GO" id="GO:0043190">
    <property type="term" value="C:ATP-binding cassette (ABC) transporter complex"/>
    <property type="evidence" value="ECO:0007669"/>
    <property type="project" value="InterPro"/>
</dbReference>
<evidence type="ECO:0000256" key="7">
    <source>
        <dbReference type="SAM" id="Phobius"/>
    </source>
</evidence>
<sequence>MWRALLTVAVLAGAAGVVGLFVSFRELEFVSDGLVHAVFPGLVVGATLGGTAGLLPGAVLAAVAAAVLFTVLERRGGSDAAIAVVLTGLFSLGVVLVSRQEGYVFQLQELLFGRLLTVTEAQLWQIVVVAIVAVAIVGFGWRAQLFRAFDPAGFAAAGFRPLATDLMLGIAVALLVVAGVQALGVLMVIALLTVPMAAARLVSRRFALLIPIAVLVPLFAGALGLRLSFEWSVGTGATVSPGAVVVLILVGLYALAAAFRLVPAVIRGATVGGRAGIGAP</sequence>
<protein>
    <submittedName>
        <fullName evidence="8">Metal ABC transporter permease</fullName>
    </submittedName>
</protein>
<keyword evidence="5 7" id="KW-0472">Membrane</keyword>
<dbReference type="AlphaFoldDB" id="A0A934Q8M4"/>
<keyword evidence="4 7" id="KW-1133">Transmembrane helix</keyword>
<feature type="transmembrane region" description="Helical" evidence="7">
    <location>
        <begin position="80"/>
        <end position="98"/>
    </location>
</feature>
<evidence type="ECO:0000256" key="1">
    <source>
        <dbReference type="ARBA" id="ARBA00004141"/>
    </source>
</evidence>
<reference evidence="8" key="1">
    <citation type="submission" date="2020-12" db="EMBL/GenBank/DDBJ databases">
        <title>Leucobacter sp. CAS1, isolated from Chromium sludge.</title>
        <authorList>
            <person name="Xu Z."/>
        </authorList>
    </citation>
    <scope>NUCLEOTIDE SEQUENCE</scope>
    <source>
        <strain evidence="8">CSA1</strain>
    </source>
</reference>
<comment type="similarity">
    <text evidence="2 6">Belongs to the ABC-3 integral membrane protein family.</text>
</comment>
<keyword evidence="6" id="KW-0813">Transport</keyword>
<evidence type="ECO:0000256" key="3">
    <source>
        <dbReference type="ARBA" id="ARBA00022692"/>
    </source>
</evidence>
<evidence type="ECO:0000256" key="6">
    <source>
        <dbReference type="RuleBase" id="RU003943"/>
    </source>
</evidence>
<feature type="transmembrane region" description="Helical" evidence="7">
    <location>
        <begin position="43"/>
        <end position="68"/>
    </location>
</feature>